<protein>
    <submittedName>
        <fullName evidence="1">Uncharacterized protein</fullName>
    </submittedName>
</protein>
<evidence type="ECO:0000313" key="1">
    <source>
        <dbReference type="EMBL" id="MED6227142.1"/>
    </source>
</evidence>
<proteinExistence type="predicted"/>
<reference evidence="1 2" key="1">
    <citation type="journal article" date="2023" name="Plants (Basel)">
        <title>Bridging the Gap: Combining Genomics and Transcriptomics Approaches to Understand Stylosanthes scabra, an Orphan Legume from the Brazilian Caatinga.</title>
        <authorList>
            <person name="Ferreira-Neto J.R.C."/>
            <person name="da Silva M.D."/>
            <person name="Binneck E."/>
            <person name="de Melo N.F."/>
            <person name="da Silva R.H."/>
            <person name="de Melo A.L.T.M."/>
            <person name="Pandolfi V."/>
            <person name="Bustamante F.O."/>
            <person name="Brasileiro-Vidal A.C."/>
            <person name="Benko-Iseppon A.M."/>
        </authorList>
    </citation>
    <scope>NUCLEOTIDE SEQUENCE [LARGE SCALE GENOMIC DNA]</scope>
    <source>
        <tissue evidence="1">Leaves</tissue>
    </source>
</reference>
<evidence type="ECO:0000313" key="2">
    <source>
        <dbReference type="Proteomes" id="UP001341840"/>
    </source>
</evidence>
<accession>A0ABU6ZYL5</accession>
<comment type="caution">
    <text evidence="1">The sequence shown here is derived from an EMBL/GenBank/DDBJ whole genome shotgun (WGS) entry which is preliminary data.</text>
</comment>
<gene>
    <name evidence="1" type="ORF">PIB30_110634</name>
</gene>
<dbReference type="Proteomes" id="UP001341840">
    <property type="component" value="Unassembled WGS sequence"/>
</dbReference>
<organism evidence="1 2">
    <name type="scientific">Stylosanthes scabra</name>
    <dbReference type="NCBI Taxonomy" id="79078"/>
    <lineage>
        <taxon>Eukaryota</taxon>
        <taxon>Viridiplantae</taxon>
        <taxon>Streptophyta</taxon>
        <taxon>Embryophyta</taxon>
        <taxon>Tracheophyta</taxon>
        <taxon>Spermatophyta</taxon>
        <taxon>Magnoliopsida</taxon>
        <taxon>eudicotyledons</taxon>
        <taxon>Gunneridae</taxon>
        <taxon>Pentapetalae</taxon>
        <taxon>rosids</taxon>
        <taxon>fabids</taxon>
        <taxon>Fabales</taxon>
        <taxon>Fabaceae</taxon>
        <taxon>Papilionoideae</taxon>
        <taxon>50 kb inversion clade</taxon>
        <taxon>dalbergioids sensu lato</taxon>
        <taxon>Dalbergieae</taxon>
        <taxon>Pterocarpus clade</taxon>
        <taxon>Stylosanthes</taxon>
    </lineage>
</organism>
<dbReference type="EMBL" id="JASCZI010278254">
    <property type="protein sequence ID" value="MED6227142.1"/>
    <property type="molecule type" value="Genomic_DNA"/>
</dbReference>
<feature type="non-terminal residue" evidence="1">
    <location>
        <position position="1"/>
    </location>
</feature>
<keyword evidence="2" id="KW-1185">Reference proteome</keyword>
<sequence>VVIVDKVVVVEVEMVDESGSYCFLDFGLLPIQSWDDSSILNCMCWSLDCGKTAFADYPYN</sequence>
<name>A0ABU6ZYL5_9FABA</name>